<comment type="caution">
    <text evidence="2">The sequence shown here is derived from an EMBL/GenBank/DDBJ whole genome shotgun (WGS) entry which is preliminary data.</text>
</comment>
<dbReference type="Proteomes" id="UP000823775">
    <property type="component" value="Unassembled WGS sequence"/>
</dbReference>
<evidence type="ECO:0000256" key="1">
    <source>
        <dbReference type="SAM" id="MobiDB-lite"/>
    </source>
</evidence>
<name>A0ABS8SUU3_DATST</name>
<proteinExistence type="predicted"/>
<dbReference type="EMBL" id="JACEIK010000818">
    <property type="protein sequence ID" value="MCD7462613.1"/>
    <property type="molecule type" value="Genomic_DNA"/>
</dbReference>
<gene>
    <name evidence="2" type="ORF">HAX54_048930</name>
</gene>
<feature type="region of interest" description="Disordered" evidence="1">
    <location>
        <begin position="36"/>
        <end position="65"/>
    </location>
</feature>
<evidence type="ECO:0000313" key="2">
    <source>
        <dbReference type="EMBL" id="MCD7462613.1"/>
    </source>
</evidence>
<organism evidence="2 3">
    <name type="scientific">Datura stramonium</name>
    <name type="common">Jimsonweed</name>
    <name type="synonym">Common thornapple</name>
    <dbReference type="NCBI Taxonomy" id="4076"/>
    <lineage>
        <taxon>Eukaryota</taxon>
        <taxon>Viridiplantae</taxon>
        <taxon>Streptophyta</taxon>
        <taxon>Embryophyta</taxon>
        <taxon>Tracheophyta</taxon>
        <taxon>Spermatophyta</taxon>
        <taxon>Magnoliopsida</taxon>
        <taxon>eudicotyledons</taxon>
        <taxon>Gunneridae</taxon>
        <taxon>Pentapetalae</taxon>
        <taxon>asterids</taxon>
        <taxon>lamiids</taxon>
        <taxon>Solanales</taxon>
        <taxon>Solanaceae</taxon>
        <taxon>Solanoideae</taxon>
        <taxon>Datureae</taxon>
        <taxon>Datura</taxon>
    </lineage>
</organism>
<reference evidence="2 3" key="1">
    <citation type="journal article" date="2021" name="BMC Genomics">
        <title>Datura genome reveals duplications of psychoactive alkaloid biosynthetic genes and high mutation rate following tissue culture.</title>
        <authorList>
            <person name="Rajewski A."/>
            <person name="Carter-House D."/>
            <person name="Stajich J."/>
            <person name="Litt A."/>
        </authorList>
    </citation>
    <scope>NUCLEOTIDE SEQUENCE [LARGE SCALE GENOMIC DNA]</scope>
    <source>
        <strain evidence="2">AR-01</strain>
    </source>
</reference>
<accession>A0ABS8SUU3</accession>
<protein>
    <submittedName>
        <fullName evidence="2">Uncharacterized protein</fullName>
    </submittedName>
</protein>
<evidence type="ECO:0000313" key="3">
    <source>
        <dbReference type="Proteomes" id="UP000823775"/>
    </source>
</evidence>
<sequence>MARREVPVSPCDAALPSFLMKCEEVGGNDARIKVRTRMEHSHARKQHTGARPGAARRGSCNGTWPGARCQSPRAMEHAMQSFPGAQQPSSPCDGACDAAVAWGRARCFKRPKNGSST</sequence>
<keyword evidence="3" id="KW-1185">Reference proteome</keyword>